<sequence>MRIGFIGLGVMGTPMALRLALKFQLIVWNRSISKYPLLVEAGAEVADTPAEVVEKSDVVFTMLFDEPSLRSILDKDGFKAALRGKTLVNTSSVSVDFSRYLAGQAQEAGGSFVEMPVSGSKVPAEQGQLVGMLAGDPNMVDRIKPIVEPMTRAAVYCGPIGMGLMTKYAVNTYSITMTVGLAESMSLAQAQGLDIDAFGQVLNAGPMASPYSKLKIAKMINGDWSSQASIKDCYNSARLIKEAGTAADTRMPLISICESLYGEAMQLGLAGEDMIAVAKVVGGQCRPGYLGRDTAPSEDERD</sequence>
<evidence type="ECO:0000256" key="1">
    <source>
        <dbReference type="ARBA" id="ARBA00007598"/>
    </source>
</evidence>
<evidence type="ECO:0000259" key="5">
    <source>
        <dbReference type="Pfam" id="PF03446"/>
    </source>
</evidence>
<organism evidence="7 8">
    <name type="scientific">Diatrype stigma</name>
    <dbReference type="NCBI Taxonomy" id="117547"/>
    <lineage>
        <taxon>Eukaryota</taxon>
        <taxon>Fungi</taxon>
        <taxon>Dikarya</taxon>
        <taxon>Ascomycota</taxon>
        <taxon>Pezizomycotina</taxon>
        <taxon>Sordariomycetes</taxon>
        <taxon>Xylariomycetidae</taxon>
        <taxon>Xylariales</taxon>
        <taxon>Diatrypaceae</taxon>
        <taxon>Diatrype</taxon>
    </lineage>
</organism>
<feature type="domain" description="3-hydroxyisobutyrate dehydrogenase-like NAD-binding" evidence="6">
    <location>
        <begin position="161"/>
        <end position="280"/>
    </location>
</feature>
<dbReference type="Gene3D" id="3.40.50.720">
    <property type="entry name" value="NAD(P)-binding Rossmann-like Domain"/>
    <property type="match status" value="1"/>
</dbReference>
<dbReference type="PANTHER" id="PTHR43580:SF2">
    <property type="entry name" value="CYTOKINE-LIKE NUCLEAR FACTOR N-PAC"/>
    <property type="match status" value="1"/>
</dbReference>
<comment type="similarity">
    <text evidence="1">Belongs to the HIBADH-related family. NP60 subfamily.</text>
</comment>
<dbReference type="InterPro" id="IPR015815">
    <property type="entry name" value="HIBADH-related"/>
</dbReference>
<feature type="active site" evidence="4">
    <location>
        <position position="167"/>
    </location>
</feature>
<dbReference type="InterPro" id="IPR036291">
    <property type="entry name" value="NAD(P)-bd_dom_sf"/>
</dbReference>
<dbReference type="InterPro" id="IPR013328">
    <property type="entry name" value="6PGD_dom2"/>
</dbReference>
<dbReference type="Pfam" id="PF14833">
    <property type="entry name" value="NAD_binding_11"/>
    <property type="match status" value="1"/>
</dbReference>
<dbReference type="PANTHER" id="PTHR43580">
    <property type="entry name" value="OXIDOREDUCTASE GLYR1-RELATED"/>
    <property type="match status" value="1"/>
</dbReference>
<keyword evidence="2" id="KW-0560">Oxidoreductase</keyword>
<dbReference type="InterPro" id="IPR002204">
    <property type="entry name" value="3-OH-isobutyrate_DH-rel_CS"/>
</dbReference>
<dbReference type="SUPFAM" id="SSF51735">
    <property type="entry name" value="NAD(P)-binding Rossmann-fold domains"/>
    <property type="match status" value="1"/>
</dbReference>
<accession>A0AAN9YHM4</accession>
<evidence type="ECO:0000256" key="4">
    <source>
        <dbReference type="PIRSR" id="PIRSR000103-1"/>
    </source>
</evidence>
<dbReference type="AlphaFoldDB" id="A0AAN9YHM4"/>
<dbReference type="GO" id="GO:0051287">
    <property type="term" value="F:NAD binding"/>
    <property type="evidence" value="ECO:0007669"/>
    <property type="project" value="InterPro"/>
</dbReference>
<dbReference type="InterPro" id="IPR051265">
    <property type="entry name" value="HIBADH-related_NP60_sf"/>
</dbReference>
<dbReference type="GO" id="GO:0016491">
    <property type="term" value="F:oxidoreductase activity"/>
    <property type="evidence" value="ECO:0007669"/>
    <property type="project" value="UniProtKB-KW"/>
</dbReference>
<dbReference type="PROSITE" id="PS00895">
    <property type="entry name" value="3_HYDROXYISOBUT_DH"/>
    <property type="match status" value="1"/>
</dbReference>
<name>A0AAN9YHM4_9PEZI</name>
<dbReference type="InterPro" id="IPR006115">
    <property type="entry name" value="6PGDH_NADP-bd"/>
</dbReference>
<feature type="domain" description="6-phosphogluconate dehydrogenase NADP-binding" evidence="5">
    <location>
        <begin position="2"/>
        <end position="158"/>
    </location>
</feature>
<gene>
    <name evidence="7" type="ORF">SLS62_010279</name>
</gene>
<dbReference type="SUPFAM" id="SSF48179">
    <property type="entry name" value="6-phosphogluconate dehydrogenase C-terminal domain-like"/>
    <property type="match status" value="1"/>
</dbReference>
<reference evidence="7 8" key="1">
    <citation type="submission" date="2024-02" db="EMBL/GenBank/DDBJ databases">
        <title>De novo assembly and annotation of 12 fungi associated with fruit tree decline syndrome in Ontario, Canada.</title>
        <authorList>
            <person name="Sulman M."/>
            <person name="Ellouze W."/>
            <person name="Ilyukhin E."/>
        </authorList>
    </citation>
    <scope>NUCLEOTIDE SEQUENCE [LARGE SCALE GENOMIC DNA]</scope>
    <source>
        <strain evidence="7 8">M11/M66-122</strain>
    </source>
</reference>
<dbReference type="Pfam" id="PF03446">
    <property type="entry name" value="NAD_binding_2"/>
    <property type="match status" value="1"/>
</dbReference>
<evidence type="ECO:0008006" key="9">
    <source>
        <dbReference type="Google" id="ProtNLM"/>
    </source>
</evidence>
<dbReference type="Proteomes" id="UP001320420">
    <property type="component" value="Unassembled WGS sequence"/>
</dbReference>
<dbReference type="InterPro" id="IPR029154">
    <property type="entry name" value="HIBADH-like_NADP-bd"/>
</dbReference>
<evidence type="ECO:0000313" key="7">
    <source>
        <dbReference type="EMBL" id="KAK7744321.1"/>
    </source>
</evidence>
<dbReference type="GO" id="GO:0050661">
    <property type="term" value="F:NADP binding"/>
    <property type="evidence" value="ECO:0007669"/>
    <property type="project" value="InterPro"/>
</dbReference>
<evidence type="ECO:0000256" key="3">
    <source>
        <dbReference type="ARBA" id="ARBA00023027"/>
    </source>
</evidence>
<evidence type="ECO:0000259" key="6">
    <source>
        <dbReference type="Pfam" id="PF14833"/>
    </source>
</evidence>
<evidence type="ECO:0000313" key="8">
    <source>
        <dbReference type="Proteomes" id="UP001320420"/>
    </source>
</evidence>
<dbReference type="EMBL" id="JAKJXP020000123">
    <property type="protein sequence ID" value="KAK7744321.1"/>
    <property type="molecule type" value="Genomic_DNA"/>
</dbReference>
<protein>
    <recommendedName>
        <fullName evidence="9">3-hydroxyisobutyrate dehydrogenase</fullName>
    </recommendedName>
</protein>
<keyword evidence="8" id="KW-1185">Reference proteome</keyword>
<dbReference type="PIRSF" id="PIRSF000103">
    <property type="entry name" value="HIBADH"/>
    <property type="match status" value="1"/>
</dbReference>
<evidence type="ECO:0000256" key="2">
    <source>
        <dbReference type="ARBA" id="ARBA00023002"/>
    </source>
</evidence>
<dbReference type="Gene3D" id="1.10.1040.10">
    <property type="entry name" value="N-(1-d-carboxylethyl)-l-norvaline Dehydrogenase, domain 2"/>
    <property type="match status" value="1"/>
</dbReference>
<dbReference type="InterPro" id="IPR008927">
    <property type="entry name" value="6-PGluconate_DH-like_C_sf"/>
</dbReference>
<proteinExistence type="inferred from homology"/>
<keyword evidence="3" id="KW-0520">NAD</keyword>
<comment type="caution">
    <text evidence="7">The sequence shown here is derived from an EMBL/GenBank/DDBJ whole genome shotgun (WGS) entry which is preliminary data.</text>
</comment>